<evidence type="ECO:0000256" key="7">
    <source>
        <dbReference type="ARBA" id="ARBA00022909"/>
    </source>
</evidence>
<dbReference type="InterPro" id="IPR000550">
    <property type="entry name" value="Hppk"/>
</dbReference>
<accession>A0A3B0XT25</accession>
<dbReference type="Gene3D" id="3.30.70.560">
    <property type="entry name" value="7,8-Dihydro-6-hydroxymethylpterin-pyrophosphokinase HPPK"/>
    <property type="match status" value="1"/>
</dbReference>
<dbReference type="PANTHER" id="PTHR43071:SF1">
    <property type="entry name" value="2-AMINO-4-HYDROXY-6-HYDROXYMETHYLDIHYDROPTERIDINE PYROPHOSPHOKINASE"/>
    <property type="match status" value="1"/>
</dbReference>
<keyword evidence="6" id="KW-0067">ATP-binding</keyword>
<feature type="domain" description="7,8-dihydro-6-hydroxymethylpterin-pyrophosphokinase" evidence="8">
    <location>
        <begin position="90"/>
        <end position="101"/>
    </location>
</feature>
<dbReference type="PANTHER" id="PTHR43071">
    <property type="entry name" value="2-AMINO-4-HYDROXY-6-HYDROXYMETHYLDIHYDROPTERIDINE PYROPHOSPHOKINASE"/>
    <property type="match status" value="1"/>
</dbReference>
<dbReference type="CDD" id="cd00483">
    <property type="entry name" value="HPPK"/>
    <property type="match status" value="1"/>
</dbReference>
<sequence>MTVSYIGLGSNLGQPLEQLINAKKAIQAVSEISIINCSSVYQSKALTLDKQPQNDYLNAVIQIETQLTAEHLLDALQSIEMRQGRTREKRWAARTIDLDILLYADQQIKTDRLMIPHIEMTNRNFVLTPLFQIAPNLDINYLTTEKTQSSETLKSLLHSVSDQELVCVGELHG</sequence>
<dbReference type="GO" id="GO:0016301">
    <property type="term" value="F:kinase activity"/>
    <property type="evidence" value="ECO:0007669"/>
    <property type="project" value="UniProtKB-KW"/>
</dbReference>
<proteinExistence type="predicted"/>
<evidence type="ECO:0000259" key="8">
    <source>
        <dbReference type="PROSITE" id="PS00794"/>
    </source>
</evidence>
<evidence type="ECO:0000256" key="4">
    <source>
        <dbReference type="ARBA" id="ARBA00022741"/>
    </source>
</evidence>
<evidence type="ECO:0000256" key="3">
    <source>
        <dbReference type="ARBA" id="ARBA00022679"/>
    </source>
</evidence>
<reference evidence="9" key="1">
    <citation type="submission" date="2018-06" db="EMBL/GenBank/DDBJ databases">
        <authorList>
            <person name="Zhirakovskaya E."/>
        </authorList>
    </citation>
    <scope>NUCLEOTIDE SEQUENCE</scope>
</reference>
<organism evidence="9">
    <name type="scientific">hydrothermal vent metagenome</name>
    <dbReference type="NCBI Taxonomy" id="652676"/>
    <lineage>
        <taxon>unclassified sequences</taxon>
        <taxon>metagenomes</taxon>
        <taxon>ecological metagenomes</taxon>
    </lineage>
</organism>
<dbReference type="Pfam" id="PF01288">
    <property type="entry name" value="HPPK"/>
    <property type="match status" value="1"/>
</dbReference>
<dbReference type="PROSITE" id="PS00794">
    <property type="entry name" value="HPPK"/>
    <property type="match status" value="1"/>
</dbReference>
<dbReference type="AlphaFoldDB" id="A0A3B0XT25"/>
<keyword evidence="3 9" id="KW-0808">Transferase</keyword>
<dbReference type="EC" id="2.7.6.3" evidence="2"/>
<keyword evidence="4" id="KW-0547">Nucleotide-binding</keyword>
<keyword evidence="5 9" id="KW-0418">Kinase</keyword>
<dbReference type="EMBL" id="UOFI01000093">
    <property type="protein sequence ID" value="VAW67263.1"/>
    <property type="molecule type" value="Genomic_DNA"/>
</dbReference>
<dbReference type="GO" id="GO:0003848">
    <property type="term" value="F:2-amino-4-hydroxy-6-hydroxymethyldihydropteridine diphosphokinase activity"/>
    <property type="evidence" value="ECO:0007669"/>
    <property type="project" value="UniProtKB-EC"/>
</dbReference>
<keyword evidence="7" id="KW-0289">Folate biosynthesis</keyword>
<name>A0A3B0XT25_9ZZZZ</name>
<evidence type="ECO:0000256" key="1">
    <source>
        <dbReference type="ARBA" id="ARBA00005051"/>
    </source>
</evidence>
<evidence type="ECO:0000313" key="9">
    <source>
        <dbReference type="EMBL" id="VAW67263.1"/>
    </source>
</evidence>
<evidence type="ECO:0000256" key="6">
    <source>
        <dbReference type="ARBA" id="ARBA00022840"/>
    </source>
</evidence>
<gene>
    <name evidence="9" type="ORF">MNBD_GAMMA09-3090</name>
</gene>
<dbReference type="InterPro" id="IPR035907">
    <property type="entry name" value="Hppk_sf"/>
</dbReference>
<evidence type="ECO:0000256" key="5">
    <source>
        <dbReference type="ARBA" id="ARBA00022777"/>
    </source>
</evidence>
<protein>
    <recommendedName>
        <fullName evidence="2">2-amino-4-hydroxy-6-hydroxymethyldihydropteridine diphosphokinase</fullName>
        <ecNumber evidence="2">2.7.6.3</ecNumber>
    </recommendedName>
</protein>
<comment type="pathway">
    <text evidence="1">Cofactor biosynthesis; tetrahydrofolate biosynthesis; 2-amino-4-hydroxy-6-hydroxymethyl-7,8-dihydropteridine diphosphate from 7,8-dihydroneopterin triphosphate: step 4/4.</text>
</comment>
<dbReference type="UniPathway" id="UPA00077">
    <property type="reaction ID" value="UER00155"/>
</dbReference>
<dbReference type="GO" id="GO:0046654">
    <property type="term" value="P:tetrahydrofolate biosynthetic process"/>
    <property type="evidence" value="ECO:0007669"/>
    <property type="project" value="UniProtKB-UniPathway"/>
</dbReference>
<dbReference type="NCBIfam" id="TIGR01498">
    <property type="entry name" value="folK"/>
    <property type="match status" value="1"/>
</dbReference>
<dbReference type="GO" id="GO:0005524">
    <property type="term" value="F:ATP binding"/>
    <property type="evidence" value="ECO:0007669"/>
    <property type="project" value="UniProtKB-KW"/>
</dbReference>
<evidence type="ECO:0000256" key="2">
    <source>
        <dbReference type="ARBA" id="ARBA00013253"/>
    </source>
</evidence>
<dbReference type="SUPFAM" id="SSF55083">
    <property type="entry name" value="6-hydroxymethyl-7,8-dihydropterin pyrophosphokinase, HPPK"/>
    <property type="match status" value="1"/>
</dbReference>
<dbReference type="GO" id="GO:0046656">
    <property type="term" value="P:folic acid biosynthetic process"/>
    <property type="evidence" value="ECO:0007669"/>
    <property type="project" value="UniProtKB-KW"/>
</dbReference>